<feature type="region of interest" description="Disordered" evidence="1">
    <location>
        <begin position="63"/>
        <end position="179"/>
    </location>
</feature>
<feature type="compositionally biased region" description="Basic and acidic residues" evidence="1">
    <location>
        <begin position="68"/>
        <end position="78"/>
    </location>
</feature>
<comment type="caution">
    <text evidence="2">The sequence shown here is derived from an EMBL/GenBank/DDBJ whole genome shotgun (WGS) entry which is preliminary data.</text>
</comment>
<feature type="non-terminal residue" evidence="2">
    <location>
        <position position="1"/>
    </location>
</feature>
<accession>A0ABN9X144</accession>
<evidence type="ECO:0000256" key="1">
    <source>
        <dbReference type="SAM" id="MobiDB-lite"/>
    </source>
</evidence>
<feature type="compositionally biased region" description="Low complexity" evidence="1">
    <location>
        <begin position="126"/>
        <end position="137"/>
    </location>
</feature>
<dbReference type="Proteomes" id="UP001189429">
    <property type="component" value="Unassembled WGS sequence"/>
</dbReference>
<protein>
    <submittedName>
        <fullName evidence="2">Uncharacterized protein</fullName>
    </submittedName>
</protein>
<sequence length="233" mass="23473">VHVRGVPSSCSLPDVAALLAGGGAGAPFCYRVSDGVVAAELESASAVEAAIALTGRVLAPPQTGHVRFPGEAERRARAEATAALPPGPGQRQPCTTTERQRGLGGPSGCRAAAPASGARRGRDRGAGVPRRLSSGGAPPLPPRRRGQAEGGGGGGGGGALPRPNLGGQGGSPSIRRAPFLFGGGTLRERSERLSLLPCSVPDLGAYSSSIFEGPEVPEFFRGTMRSPGVKKFP</sequence>
<feature type="compositionally biased region" description="Low complexity" evidence="1">
    <location>
        <begin position="108"/>
        <end position="118"/>
    </location>
</feature>
<organism evidence="2 3">
    <name type="scientific">Prorocentrum cordatum</name>
    <dbReference type="NCBI Taxonomy" id="2364126"/>
    <lineage>
        <taxon>Eukaryota</taxon>
        <taxon>Sar</taxon>
        <taxon>Alveolata</taxon>
        <taxon>Dinophyceae</taxon>
        <taxon>Prorocentrales</taxon>
        <taxon>Prorocentraceae</taxon>
        <taxon>Prorocentrum</taxon>
    </lineage>
</organism>
<feature type="compositionally biased region" description="Gly residues" evidence="1">
    <location>
        <begin position="148"/>
        <end position="159"/>
    </location>
</feature>
<proteinExistence type="predicted"/>
<name>A0ABN9X144_9DINO</name>
<reference evidence="2" key="1">
    <citation type="submission" date="2023-10" db="EMBL/GenBank/DDBJ databases">
        <authorList>
            <person name="Chen Y."/>
            <person name="Shah S."/>
            <person name="Dougan E. K."/>
            <person name="Thang M."/>
            <person name="Chan C."/>
        </authorList>
    </citation>
    <scope>NUCLEOTIDE SEQUENCE [LARGE SCALE GENOMIC DNA]</scope>
</reference>
<evidence type="ECO:0000313" key="2">
    <source>
        <dbReference type="EMBL" id="CAK0891445.1"/>
    </source>
</evidence>
<dbReference type="EMBL" id="CAUYUJ010019478">
    <property type="protein sequence ID" value="CAK0891445.1"/>
    <property type="molecule type" value="Genomic_DNA"/>
</dbReference>
<evidence type="ECO:0000313" key="3">
    <source>
        <dbReference type="Proteomes" id="UP001189429"/>
    </source>
</evidence>
<keyword evidence="3" id="KW-1185">Reference proteome</keyword>
<gene>
    <name evidence="2" type="ORF">PCOR1329_LOCUS71403</name>
</gene>